<reference evidence="3" key="1">
    <citation type="submission" date="2017-02" db="UniProtKB">
        <authorList>
            <consortium name="WormBaseParasite"/>
        </authorList>
    </citation>
    <scope>IDENTIFICATION</scope>
</reference>
<dbReference type="Proteomes" id="UP000038045">
    <property type="component" value="Unplaced"/>
</dbReference>
<feature type="compositionally biased region" description="Basic residues" evidence="1">
    <location>
        <begin position="272"/>
        <end position="281"/>
    </location>
</feature>
<sequence>MGSKSKSSSSRTRRHKNSVNRIVAQEISLISDGKRDTLQTTINKTGYLADISSAAGKSGSLNEGLKISESIETINCENSLLTKGQETMSVTDWNSTLLINKKNNNIERKYQSYCIDDTTNGTLLFHNTDPLHGNDNKKEHFFYKFTKPTVKMSSNIDSSSDEEDNKKQKKNRLSNRSKSRSNKNEVIKEEKEYDFSIFGGDKTDTSSAVNFLVTTSTNGLQDQTYNTQSMEQTTSGIYTEFRNEHETLREGSKILAELSLSGNQKSSQGHPQIKKPIKVKKNDKVQPSPIPKENCTDISEINSDSFKKPYPIQQRNTSSKLNRLTLAQQLEETFKEVTKKELLAGDKLNHTYRNSLEETLGKLDIKCLANSTYREESLEKTLYGQKKEGTKLQTPYLSRAYVKNLGFDSIDSETDKNETILLMKGHFGMERDNSPEMVRACSDIKTSNGMSSGPSTINDIRNDKNISSDGQLLCTSTNDVCTIDTDDSGIDNLQLNSTTKTAVLDEVVKPIIINENTKKEQPKQFIDNNIIEDFREEMIQSVNDVCDFLSQKVKNDLAVTLVEERFMENARFLYKFFFHSCREEK</sequence>
<evidence type="ECO:0000313" key="3">
    <source>
        <dbReference type="WBParaSite" id="PTRK_0000285800.1"/>
    </source>
</evidence>
<evidence type="ECO:0000256" key="1">
    <source>
        <dbReference type="SAM" id="MobiDB-lite"/>
    </source>
</evidence>
<feature type="compositionally biased region" description="Basic residues" evidence="1">
    <location>
        <begin position="167"/>
        <end position="181"/>
    </location>
</feature>
<feature type="region of interest" description="Disordered" evidence="1">
    <location>
        <begin position="153"/>
        <end position="185"/>
    </location>
</feature>
<dbReference type="AlphaFoldDB" id="A0A0N4Z6Q3"/>
<proteinExistence type="predicted"/>
<keyword evidence="2" id="KW-1185">Reference proteome</keyword>
<feature type="region of interest" description="Disordered" evidence="1">
    <location>
        <begin position="261"/>
        <end position="291"/>
    </location>
</feature>
<accession>A0A0N4Z6Q3</accession>
<protein>
    <submittedName>
        <fullName evidence="3">Non-specific serine/threonine protein kinase</fullName>
    </submittedName>
</protein>
<organism evidence="2 3">
    <name type="scientific">Parastrongyloides trichosuri</name>
    <name type="common">Possum-specific nematode worm</name>
    <dbReference type="NCBI Taxonomy" id="131310"/>
    <lineage>
        <taxon>Eukaryota</taxon>
        <taxon>Metazoa</taxon>
        <taxon>Ecdysozoa</taxon>
        <taxon>Nematoda</taxon>
        <taxon>Chromadorea</taxon>
        <taxon>Rhabditida</taxon>
        <taxon>Tylenchina</taxon>
        <taxon>Panagrolaimomorpha</taxon>
        <taxon>Strongyloidoidea</taxon>
        <taxon>Strongyloididae</taxon>
        <taxon>Parastrongyloides</taxon>
    </lineage>
</organism>
<name>A0A0N4Z6Q3_PARTI</name>
<feature type="compositionally biased region" description="Polar residues" evidence="1">
    <location>
        <begin position="261"/>
        <end position="270"/>
    </location>
</feature>
<evidence type="ECO:0000313" key="2">
    <source>
        <dbReference type="Proteomes" id="UP000038045"/>
    </source>
</evidence>
<dbReference type="WBParaSite" id="PTRK_0000285800.1">
    <property type="protein sequence ID" value="PTRK_0000285800.1"/>
    <property type="gene ID" value="PTRK_0000285800"/>
</dbReference>